<dbReference type="OrthoDB" id="25129at2759"/>
<comment type="similarity">
    <text evidence="3">Belongs to the CTU2/NCS2 family.</text>
</comment>
<dbReference type="OMA" id="KQRKQMM"/>
<dbReference type="UniPathway" id="UPA00988"/>
<dbReference type="SUPFAM" id="SSF52402">
    <property type="entry name" value="Adenine nucleotide alpha hydrolases-like"/>
    <property type="match status" value="1"/>
</dbReference>
<comment type="function">
    <text evidence="3">Plays a central role in 2-thiolation of mcm(5)S(2)U at tRNA wobble positions of tRNA(Lys), tRNA(Glu) and tRNA(Gln). May act by forming a heterodimer with NCS6 that ligates sulfur from thiocarboxylated URM1 onto the uridine of tRNAs at wobble position. Prior mcm(5) tRNA modification by the elongator complex is required for 2-thiolation. May also be involved in protein urmylation.</text>
</comment>
<gene>
    <name evidence="3" type="primary">NCS2</name>
    <name evidence="3" type="synonym">CTU2</name>
    <name evidence="4" type="ordered locus">Ecym_8206</name>
</gene>
<proteinExistence type="inferred from homology"/>
<dbReference type="InterPro" id="IPR019407">
    <property type="entry name" value="CTU2"/>
</dbReference>
<dbReference type="FunCoup" id="G8JXB7">
    <property type="interactions" value="181"/>
</dbReference>
<comment type="subcellular location">
    <subcellularLocation>
        <location evidence="3">Cytoplasm</location>
    </subcellularLocation>
</comment>
<sequence>MAEVQLCRRCKQNVASVVSRQDSFCNECFVRFVSLKPRKQLVLDGYYQDIFKVLYADKQRSAEEADSENGRSTVLVPLSLGSSSLAMLHILDRVLAEQKEMHRGKVGFRVHVLVCYFAGELYDMVYRLNRLKQEKLSDNLDCISFSLLDVNQFFTHADEMHSILLDYEDYTAKCVEHRSTYSLTDLLSVCPNKSSCEDVIGMVRTHLIKSYACQRGMKAILWGHSMTRVADEIISLVVKGRGSEIATKLNTTDMDSEFGSTFKNLYPLKDVLLSEVDAYCHISGLGPYIYNYDLQDTLLITKLYEHGDNPKPVKMAKNLTINELVRQYFDSIESDYSNVISTVVKTGGKFDKPVNMLSEDSRCILCHSNVHVDGPSWLKAITVNKGHPVETQEEEELLQMWESQLGEQSANLNLKAQIWCAGKDAQLCYGCIVILNGFKNRNIIWPATGEQELAEILEEFVLTDNDEG</sequence>
<dbReference type="Pfam" id="PF10288">
    <property type="entry name" value="CTU2"/>
    <property type="match status" value="1"/>
</dbReference>
<dbReference type="HOGENOM" id="CLU_024534_1_0_1"/>
<dbReference type="GO" id="GO:0032447">
    <property type="term" value="P:protein urmylation"/>
    <property type="evidence" value="ECO:0007669"/>
    <property type="project" value="UniProtKB-UniRule"/>
</dbReference>
<reference evidence="5" key="1">
    <citation type="journal article" date="2012" name="G3 (Bethesda)">
        <title>Pichia sorbitophila, an interspecies yeast hybrid reveals early steps of genome resolution following polyploidization.</title>
        <authorList>
            <person name="Leh Louis V."/>
            <person name="Despons L."/>
            <person name="Friedrich A."/>
            <person name="Martin T."/>
            <person name="Durrens P."/>
            <person name="Casaregola S."/>
            <person name="Neuveglise C."/>
            <person name="Fairhead C."/>
            <person name="Marck C."/>
            <person name="Cruz J.A."/>
            <person name="Straub M.L."/>
            <person name="Kugler V."/>
            <person name="Sacerdot C."/>
            <person name="Uzunov Z."/>
            <person name="Thierry A."/>
            <person name="Weiss S."/>
            <person name="Bleykasten C."/>
            <person name="De Montigny J."/>
            <person name="Jacques N."/>
            <person name="Jung P."/>
            <person name="Lemaire M."/>
            <person name="Mallet S."/>
            <person name="Morel G."/>
            <person name="Richard G.F."/>
            <person name="Sarkar A."/>
            <person name="Savel G."/>
            <person name="Schacherer J."/>
            <person name="Seret M.L."/>
            <person name="Talla E."/>
            <person name="Samson G."/>
            <person name="Jubin C."/>
            <person name="Poulain J."/>
            <person name="Vacherie B."/>
            <person name="Barbe V."/>
            <person name="Pelletier E."/>
            <person name="Sherman D.J."/>
            <person name="Westhof E."/>
            <person name="Weissenbach J."/>
            <person name="Baret P.V."/>
            <person name="Wincker P."/>
            <person name="Gaillardin C."/>
            <person name="Dujon B."/>
            <person name="Souciet J.L."/>
        </authorList>
    </citation>
    <scope>NUCLEOTIDE SEQUENCE [LARGE SCALE GENOMIC DNA]</scope>
    <source>
        <strain evidence="5">CBS 270.75 / DBVPG 7215 / KCTC 17166 / NRRL Y-17582</strain>
    </source>
</reference>
<evidence type="ECO:0000313" key="5">
    <source>
        <dbReference type="Proteomes" id="UP000006790"/>
    </source>
</evidence>
<keyword evidence="2 3" id="KW-0819">tRNA processing</keyword>
<evidence type="ECO:0000256" key="2">
    <source>
        <dbReference type="ARBA" id="ARBA00022694"/>
    </source>
</evidence>
<dbReference type="InterPro" id="IPR014729">
    <property type="entry name" value="Rossmann-like_a/b/a_fold"/>
</dbReference>
<keyword evidence="5" id="KW-1185">Reference proteome</keyword>
<organism evidence="4 5">
    <name type="scientific">Eremothecium cymbalariae (strain CBS 270.75 / DBVPG 7215 / KCTC 17166 / NRRL Y-17582)</name>
    <name type="common">Yeast</name>
    <dbReference type="NCBI Taxonomy" id="931890"/>
    <lineage>
        <taxon>Eukaryota</taxon>
        <taxon>Fungi</taxon>
        <taxon>Dikarya</taxon>
        <taxon>Ascomycota</taxon>
        <taxon>Saccharomycotina</taxon>
        <taxon>Saccharomycetes</taxon>
        <taxon>Saccharomycetales</taxon>
        <taxon>Saccharomycetaceae</taxon>
        <taxon>Eremothecium</taxon>
    </lineage>
</organism>
<keyword evidence="1 3" id="KW-0963">Cytoplasm</keyword>
<evidence type="ECO:0000256" key="3">
    <source>
        <dbReference type="HAMAP-Rule" id="MF_03054"/>
    </source>
</evidence>
<dbReference type="GeneID" id="11469917"/>
<dbReference type="HAMAP" id="MF_03054">
    <property type="entry name" value="CTU2"/>
    <property type="match status" value="1"/>
</dbReference>
<dbReference type="InParanoid" id="G8JXB7"/>
<dbReference type="PANTHER" id="PTHR20882:SF14">
    <property type="entry name" value="CYTOPLASMIC TRNA 2-THIOLATION PROTEIN 2"/>
    <property type="match status" value="1"/>
</dbReference>
<dbReference type="RefSeq" id="XP_003648308.1">
    <property type="nucleotide sequence ID" value="XM_003648260.1"/>
</dbReference>
<dbReference type="GO" id="GO:0016783">
    <property type="term" value="F:sulfurtransferase activity"/>
    <property type="evidence" value="ECO:0007669"/>
    <property type="project" value="TreeGrafter"/>
</dbReference>
<dbReference type="AlphaFoldDB" id="G8JXB7"/>
<dbReference type="GO" id="GO:0002143">
    <property type="term" value="P:tRNA wobble position uridine thiolation"/>
    <property type="evidence" value="ECO:0007669"/>
    <property type="project" value="EnsemblFungi"/>
</dbReference>
<dbReference type="KEGG" id="erc:Ecym_8206"/>
<dbReference type="EMBL" id="CP002504">
    <property type="protein sequence ID" value="AET41491.1"/>
    <property type="molecule type" value="Genomic_DNA"/>
</dbReference>
<dbReference type="GO" id="GO:0016779">
    <property type="term" value="F:nucleotidyltransferase activity"/>
    <property type="evidence" value="ECO:0007669"/>
    <property type="project" value="UniProtKB-UniRule"/>
</dbReference>
<dbReference type="GO" id="GO:0001403">
    <property type="term" value="P:invasive growth in response to glucose limitation"/>
    <property type="evidence" value="ECO:0007669"/>
    <property type="project" value="EnsemblFungi"/>
</dbReference>
<dbReference type="Gene3D" id="3.40.50.620">
    <property type="entry name" value="HUPs"/>
    <property type="match status" value="1"/>
</dbReference>
<dbReference type="PANTHER" id="PTHR20882">
    <property type="entry name" value="CYTOPLASMIC TRNA 2-THIOLATION PROTEIN 2"/>
    <property type="match status" value="1"/>
</dbReference>
<dbReference type="eggNOG" id="KOG2594">
    <property type="taxonomic scope" value="Eukaryota"/>
</dbReference>
<evidence type="ECO:0000256" key="1">
    <source>
        <dbReference type="ARBA" id="ARBA00022490"/>
    </source>
</evidence>
<dbReference type="GO" id="GO:0000049">
    <property type="term" value="F:tRNA binding"/>
    <property type="evidence" value="ECO:0007669"/>
    <property type="project" value="InterPro"/>
</dbReference>
<comment type="pathway">
    <text evidence="3">tRNA modification; 5-methoxycarbonylmethyl-2-thiouridine-tRNA biosynthesis.</text>
</comment>
<dbReference type="GO" id="GO:0007124">
    <property type="term" value="P:pseudohyphal growth"/>
    <property type="evidence" value="ECO:0007669"/>
    <property type="project" value="EnsemblFungi"/>
</dbReference>
<accession>G8JXB7</accession>
<name>G8JXB7_ERECY</name>
<dbReference type="GO" id="GO:0005829">
    <property type="term" value="C:cytosol"/>
    <property type="evidence" value="ECO:0007669"/>
    <property type="project" value="EnsemblFungi"/>
</dbReference>
<protein>
    <recommendedName>
        <fullName evidence="3">Cytoplasmic tRNA 2-thiolation protein 2</fullName>
    </recommendedName>
</protein>
<dbReference type="STRING" id="931890.G8JXB7"/>
<dbReference type="Proteomes" id="UP000006790">
    <property type="component" value="Chromosome 8"/>
</dbReference>
<evidence type="ECO:0000313" key="4">
    <source>
        <dbReference type="EMBL" id="AET41491.1"/>
    </source>
</evidence>